<evidence type="ECO:0000256" key="1">
    <source>
        <dbReference type="ARBA" id="ARBA00004123"/>
    </source>
</evidence>
<dbReference type="GO" id="GO:0007064">
    <property type="term" value="P:mitotic sister chromatid cohesion"/>
    <property type="evidence" value="ECO:0007669"/>
    <property type="project" value="TreeGrafter"/>
</dbReference>
<organism evidence="5 7">
    <name type="scientific">Fusarium culmorum</name>
    <dbReference type="NCBI Taxonomy" id="5516"/>
    <lineage>
        <taxon>Eukaryota</taxon>
        <taxon>Fungi</taxon>
        <taxon>Dikarya</taxon>
        <taxon>Ascomycota</taxon>
        <taxon>Pezizomycotina</taxon>
        <taxon>Sordariomycetes</taxon>
        <taxon>Hypocreomycetidae</taxon>
        <taxon>Hypocreales</taxon>
        <taxon>Nectriaceae</taxon>
        <taxon>Fusarium</taxon>
    </lineage>
</organism>
<dbReference type="InterPro" id="IPR006910">
    <property type="entry name" value="Rad21_Rec8_N"/>
</dbReference>
<gene>
    <name evidence="5" type="ORF">FCULG_00002288</name>
    <name evidence="6" type="ORF">HYE67_000662</name>
</gene>
<keyword evidence="7" id="KW-1185">Reference proteome</keyword>
<dbReference type="GO" id="GO:0005634">
    <property type="term" value="C:nucleus"/>
    <property type="evidence" value="ECO:0007669"/>
    <property type="project" value="UniProtKB-SubCell"/>
</dbReference>
<evidence type="ECO:0000259" key="4">
    <source>
        <dbReference type="Pfam" id="PF04825"/>
    </source>
</evidence>
<dbReference type="Pfam" id="PF04825">
    <property type="entry name" value="Rad21_Rec8_N"/>
    <property type="match status" value="1"/>
</dbReference>
<dbReference type="OrthoDB" id="5427633at2759"/>
<dbReference type="PANTHER" id="PTHR12585:SF70">
    <property type="entry name" value="RAD21_REC8 N TERMINAL DOMAIN PROTEIN (AFU_ORTHOLOGUE AFUA_6G02900)"/>
    <property type="match status" value="1"/>
</dbReference>
<accession>A0A2T4GKZ7</accession>
<comment type="subcellular location">
    <subcellularLocation>
        <location evidence="1">Nucleus</location>
    </subcellularLocation>
</comment>
<dbReference type="EMBL" id="CP064747">
    <property type="protein sequence ID" value="QPC58431.1"/>
    <property type="molecule type" value="Genomic_DNA"/>
</dbReference>
<dbReference type="Proteomes" id="UP000663297">
    <property type="component" value="Chromosome 1"/>
</dbReference>
<evidence type="ECO:0000313" key="5">
    <source>
        <dbReference type="EMBL" id="PTD04246.1"/>
    </source>
</evidence>
<dbReference type="Proteomes" id="UP000241587">
    <property type="component" value="Unassembled WGS sequence"/>
</dbReference>
<feature type="region of interest" description="Disordered" evidence="3">
    <location>
        <begin position="417"/>
        <end position="468"/>
    </location>
</feature>
<sequence length="691" mass="76036">MFYSHEILSNARYGVATIWYILRLVATVGNSSQKRLTRKAIQGVDIPKACETIIDPGAPLALRLQGNLLYGVSRVYSQQCHYVLSDAEKTQSNMMTFFRTMNTNETDTNAGKSKRHQITLQDDPSFDPLSAVPKLDLLASVDDLVFLSTQLSTQNNVSQMTPLTRGTSSSGRSNSLLNFGIPQSFQSGRSYRLPTDLDLDLPNPFHAQDPFEEFNPFGEDIANIPDLDLNFDIDGNLVDFGNPEPELPPLPGTTAYEEQLHIQAANAANLDTNKGHDAGDNVIIMGEDPLPDAEPFPKRPTTTKLTSNAEPTTTSTTETLEVKAPLRRGRPRRKHQMIDKKDYVPSATIRGWHWAYSDNMKAVLKLRPVTTTAQARRNAKTFLFDNGLAGVAKAPLGKTHPLAGKFSGMALLAQLQGRDPEPEPELQSRGRRRTSAEAFPDEQDEQRIIRQRTGNENDGDEFGRGHAKDTGAIMFGEDLAPEIGLDAAKGLEDRHSSSMAPWSRPPSIAPGSSLRGHGSVQKRHPAPSPLHGRGSVVRSIERFSDLPDLPHNSDDVAMLHSQDSSMGNEGFMGDFDFTDRKDTQNSGVIDSSALDFLGYATARAQERGYTRPRDQADRRWIDFNTLTEELDDPTSTKKFVSEAFMHVLVLATKSIVAVEQEGIADNQPFGTIRIGLTAPGKDVDDTADELA</sequence>
<feature type="domain" description="Rad21/Rec8-like protein N-terminal" evidence="4">
    <location>
        <begin position="1"/>
        <end position="115"/>
    </location>
</feature>
<protein>
    <recommendedName>
        <fullName evidence="4">Rad21/Rec8-like protein N-terminal domain-containing protein</fullName>
    </recommendedName>
</protein>
<dbReference type="PANTHER" id="PTHR12585">
    <property type="entry name" value="SCC1 / RAD21 FAMILY MEMBER"/>
    <property type="match status" value="1"/>
</dbReference>
<dbReference type="InterPro" id="IPR039781">
    <property type="entry name" value="Rad21/Rec8-like"/>
</dbReference>
<evidence type="ECO:0000313" key="6">
    <source>
        <dbReference type="EMBL" id="QPC58431.1"/>
    </source>
</evidence>
<feature type="region of interest" description="Disordered" evidence="3">
    <location>
        <begin position="289"/>
        <end position="320"/>
    </location>
</feature>
<proteinExistence type="predicted"/>
<dbReference type="GO" id="GO:0003682">
    <property type="term" value="F:chromatin binding"/>
    <property type="evidence" value="ECO:0007669"/>
    <property type="project" value="TreeGrafter"/>
</dbReference>
<keyword evidence="2" id="KW-0539">Nucleus</keyword>
<dbReference type="OMA" id="QQCHYVL"/>
<reference evidence="6" key="2">
    <citation type="submission" date="2020-11" db="EMBL/GenBank/DDBJ databases">
        <title>The chromosome-scale genome resource for two endophytic Fusarium species: F. culmorum and F. pseudograminearum.</title>
        <authorList>
            <person name="Yuan Z."/>
        </authorList>
    </citation>
    <scope>NUCLEOTIDE SEQUENCE</scope>
    <source>
        <strain evidence="6">Class2-1B</strain>
    </source>
</reference>
<evidence type="ECO:0000256" key="2">
    <source>
        <dbReference type="ARBA" id="ARBA00023242"/>
    </source>
</evidence>
<dbReference type="AlphaFoldDB" id="A0A2T4GKZ7"/>
<evidence type="ECO:0000313" key="7">
    <source>
        <dbReference type="Proteomes" id="UP000241587"/>
    </source>
</evidence>
<feature type="compositionally biased region" description="Low complexity" evidence="3">
    <location>
        <begin position="306"/>
        <end position="319"/>
    </location>
</feature>
<dbReference type="CDD" id="cd21789">
    <property type="entry name" value="Rad21_Rec8_M_SpRec8p-like"/>
    <property type="match status" value="1"/>
</dbReference>
<reference evidence="5 7" key="1">
    <citation type="submission" date="2018-02" db="EMBL/GenBank/DDBJ databases">
        <title>Fusarium culmorum secondary metabolites in fungal-bacterial-plant interactions.</title>
        <authorList>
            <person name="Schmidt R."/>
        </authorList>
    </citation>
    <scope>NUCLEOTIDE SEQUENCE [LARGE SCALE GENOMIC DNA]</scope>
    <source>
        <strain evidence="5 7">PV</strain>
    </source>
</reference>
<dbReference type="EMBL" id="PVEM01000012">
    <property type="protein sequence ID" value="PTD04246.1"/>
    <property type="molecule type" value="Genomic_DNA"/>
</dbReference>
<feature type="region of interest" description="Disordered" evidence="3">
    <location>
        <begin position="491"/>
        <end position="534"/>
    </location>
</feature>
<name>A0A2T4GKZ7_FUSCU</name>
<evidence type="ECO:0000256" key="3">
    <source>
        <dbReference type="SAM" id="MobiDB-lite"/>
    </source>
</evidence>
<dbReference type="GO" id="GO:0030892">
    <property type="term" value="C:mitotic cohesin complex"/>
    <property type="evidence" value="ECO:0007669"/>
    <property type="project" value="TreeGrafter"/>
</dbReference>